<evidence type="ECO:0000313" key="1">
    <source>
        <dbReference type="EMBL" id="RID86700.1"/>
    </source>
</evidence>
<protein>
    <submittedName>
        <fullName evidence="1">Uncharacterized protein</fullName>
    </submittedName>
</protein>
<proteinExistence type="predicted"/>
<name>A0A398BGF9_9BACI</name>
<keyword evidence="2" id="KW-1185">Reference proteome</keyword>
<dbReference type="Proteomes" id="UP000266016">
    <property type="component" value="Unassembled WGS sequence"/>
</dbReference>
<organism evidence="1 2">
    <name type="scientific">Peribacillus asahii</name>
    <dbReference type="NCBI Taxonomy" id="228899"/>
    <lineage>
        <taxon>Bacteria</taxon>
        <taxon>Bacillati</taxon>
        <taxon>Bacillota</taxon>
        <taxon>Bacilli</taxon>
        <taxon>Bacillales</taxon>
        <taxon>Bacillaceae</taxon>
        <taxon>Peribacillus</taxon>
    </lineage>
</organism>
<evidence type="ECO:0000313" key="2">
    <source>
        <dbReference type="Proteomes" id="UP000266016"/>
    </source>
</evidence>
<sequence length="60" mass="6786">MNIYSIGHNFFNYLGLWIRNDRKGKTTPIQISVFGESESDPKTLLMKASQLSGLITILQV</sequence>
<dbReference type="EMBL" id="QWVS01000014">
    <property type="protein sequence ID" value="RID86700.1"/>
    <property type="molecule type" value="Genomic_DNA"/>
</dbReference>
<accession>A0A398BGF9</accession>
<dbReference type="AlphaFoldDB" id="A0A398BGF9"/>
<reference evidence="1 2" key="1">
    <citation type="submission" date="2018-08" db="EMBL/GenBank/DDBJ databases">
        <title>Bacillus jemisoniae sp. nov., Bacillus chryseoplanitiae sp. nov., Bacillus resnikiae sp. nov., and Bacillus frankliniae sp. nov., isolated from Viking spacecraft and associated surfaces.</title>
        <authorList>
            <person name="Seuylemezian A."/>
            <person name="Vaishampayan P."/>
        </authorList>
    </citation>
    <scope>NUCLEOTIDE SEQUENCE [LARGE SCALE GENOMIC DNA]</scope>
    <source>
        <strain evidence="1 2">MA001</strain>
    </source>
</reference>
<gene>
    <name evidence="1" type="ORF">D1953_08400</name>
</gene>
<comment type="caution">
    <text evidence="1">The sequence shown here is derived from an EMBL/GenBank/DDBJ whole genome shotgun (WGS) entry which is preliminary data.</text>
</comment>